<sequence length="389" mass="42223">MHTNHVRVIFRPIGLVAVLLSIALTACDAGNANQSAPPPAVSVARVATRQIELKDTFNGRIAAVQSVELRPRVSGYINQVNFREGQEVHKGDVLFTIDDRTYRADLARAEAALSSALSQAKLTQSEAERTQKLIGAKAVSAELNEQRRSAATQAQADVLSARAAVATAQLNMDFTRVTAPINGKAGRAMITVGNLVTAGDSASVLTTLVSLDTVYVYFDVDEATFLHYQALTRTDGGQPPRSVRVALVGEDGFPHTGRVDFLDNQLTPSTGTIRMRALLDNHDRLFTPGLFARVQLPVSNRFDAVLIDDKAILTDQDRKYVYVLDGQGKAQRRDIVPGRRYGDLTIVDRGLSVGDRVVIDGVQKIFMSGMPVRAKTVSMTPSTDTAMLY</sequence>
<feature type="chain" id="PRO_5045149312" evidence="3">
    <location>
        <begin position="27"/>
        <end position="389"/>
    </location>
</feature>
<feature type="domain" description="Multidrug resistance protein MdtA-like beta-barrel" evidence="6">
    <location>
        <begin position="213"/>
        <end position="298"/>
    </location>
</feature>
<feature type="signal peptide" evidence="3">
    <location>
        <begin position="1"/>
        <end position="26"/>
    </location>
</feature>
<evidence type="ECO:0000259" key="5">
    <source>
        <dbReference type="Pfam" id="PF25917"/>
    </source>
</evidence>
<gene>
    <name evidence="8" type="ORF">FCN80_09965</name>
</gene>
<dbReference type="InterPro" id="IPR058627">
    <property type="entry name" value="MdtA-like_C"/>
</dbReference>
<dbReference type="InterPro" id="IPR006143">
    <property type="entry name" value="RND_pump_MFP"/>
</dbReference>
<keyword evidence="3" id="KW-0732">Signal</keyword>
<dbReference type="Pfam" id="PF25967">
    <property type="entry name" value="RND-MFP_C"/>
    <property type="match status" value="1"/>
</dbReference>
<name>A0ABY2SLN2_9HYPH</name>
<organism evidence="8 9">
    <name type="scientific">Martelella alba</name>
    <dbReference type="NCBI Taxonomy" id="2590451"/>
    <lineage>
        <taxon>Bacteria</taxon>
        <taxon>Pseudomonadati</taxon>
        <taxon>Pseudomonadota</taxon>
        <taxon>Alphaproteobacteria</taxon>
        <taxon>Hyphomicrobiales</taxon>
        <taxon>Aurantimonadaceae</taxon>
        <taxon>Martelella</taxon>
    </lineage>
</organism>
<comment type="similarity">
    <text evidence="2">Belongs to the membrane fusion protein (MFP) (TC 8.A.1) family.</text>
</comment>
<dbReference type="SUPFAM" id="SSF111369">
    <property type="entry name" value="HlyD-like secretion proteins"/>
    <property type="match status" value="1"/>
</dbReference>
<feature type="domain" description="Multidrug resistance protein MdtA-like C-terminal permuted SH3" evidence="7">
    <location>
        <begin position="303"/>
        <end position="364"/>
    </location>
</feature>
<proteinExistence type="inferred from homology"/>
<evidence type="ECO:0000313" key="9">
    <source>
        <dbReference type="Proteomes" id="UP000305202"/>
    </source>
</evidence>
<dbReference type="Gene3D" id="2.40.30.170">
    <property type="match status" value="1"/>
</dbReference>
<dbReference type="InterPro" id="IPR058626">
    <property type="entry name" value="MdtA-like_b-barrel"/>
</dbReference>
<dbReference type="Pfam" id="PF25944">
    <property type="entry name" value="Beta-barrel_RND"/>
    <property type="match status" value="1"/>
</dbReference>
<dbReference type="Gene3D" id="1.10.287.470">
    <property type="entry name" value="Helix hairpin bin"/>
    <property type="match status" value="1"/>
</dbReference>
<dbReference type="PANTHER" id="PTHR30158:SF26">
    <property type="entry name" value="RESISTANCE-NODULATION-CELL DIVISION (RND) MULTIDRUG EFFLUX MEMBRANE FUSION PROTEIN MEXE"/>
    <property type="match status" value="1"/>
</dbReference>
<accession>A0ABY2SLN2</accession>
<dbReference type="EMBL" id="SZPQ01000011">
    <property type="protein sequence ID" value="TKI06618.1"/>
    <property type="molecule type" value="Genomic_DNA"/>
</dbReference>
<dbReference type="Gene3D" id="2.40.420.20">
    <property type="match status" value="1"/>
</dbReference>
<evidence type="ECO:0000259" key="7">
    <source>
        <dbReference type="Pfam" id="PF25967"/>
    </source>
</evidence>
<feature type="domain" description="Multidrug resistance protein MdtA-like barrel-sandwich hybrid" evidence="5">
    <location>
        <begin position="66"/>
        <end position="207"/>
    </location>
</feature>
<dbReference type="PROSITE" id="PS51257">
    <property type="entry name" value="PROKAR_LIPOPROTEIN"/>
    <property type="match status" value="1"/>
</dbReference>
<evidence type="ECO:0000313" key="8">
    <source>
        <dbReference type="EMBL" id="TKI06618.1"/>
    </source>
</evidence>
<feature type="domain" description="Multidrug resistance protein MdtA-like alpha-helical hairpin" evidence="4">
    <location>
        <begin position="106"/>
        <end position="175"/>
    </location>
</feature>
<evidence type="ECO:0000256" key="3">
    <source>
        <dbReference type="SAM" id="SignalP"/>
    </source>
</evidence>
<protein>
    <submittedName>
        <fullName evidence="8">Efflux RND transporter periplasmic adaptor subunit</fullName>
    </submittedName>
</protein>
<dbReference type="RefSeq" id="WP_136990056.1">
    <property type="nucleotide sequence ID" value="NZ_SZPQ01000011.1"/>
</dbReference>
<dbReference type="Gene3D" id="2.40.50.100">
    <property type="match status" value="1"/>
</dbReference>
<dbReference type="Pfam" id="PF25917">
    <property type="entry name" value="BSH_RND"/>
    <property type="match status" value="1"/>
</dbReference>
<dbReference type="Pfam" id="PF25876">
    <property type="entry name" value="HH_MFP_RND"/>
    <property type="match status" value="1"/>
</dbReference>
<reference evidence="8 9" key="1">
    <citation type="submission" date="2019-04" db="EMBL/GenBank/DDBJ databases">
        <authorList>
            <person name="Li M."/>
            <person name="Gao C."/>
        </authorList>
    </citation>
    <scope>NUCLEOTIDE SEQUENCE [LARGE SCALE GENOMIC DNA]</scope>
    <source>
        <strain evidence="8 9">BGMRC 2031</strain>
    </source>
</reference>
<comment type="caution">
    <text evidence="8">The sequence shown here is derived from an EMBL/GenBank/DDBJ whole genome shotgun (WGS) entry which is preliminary data.</text>
</comment>
<evidence type="ECO:0000256" key="1">
    <source>
        <dbReference type="ARBA" id="ARBA00004196"/>
    </source>
</evidence>
<dbReference type="InterPro" id="IPR058625">
    <property type="entry name" value="MdtA-like_BSH"/>
</dbReference>
<evidence type="ECO:0000259" key="6">
    <source>
        <dbReference type="Pfam" id="PF25944"/>
    </source>
</evidence>
<dbReference type="InterPro" id="IPR058624">
    <property type="entry name" value="MdtA-like_HH"/>
</dbReference>
<dbReference type="PANTHER" id="PTHR30158">
    <property type="entry name" value="ACRA/E-RELATED COMPONENT OF DRUG EFFLUX TRANSPORTER"/>
    <property type="match status" value="1"/>
</dbReference>
<keyword evidence="9" id="KW-1185">Reference proteome</keyword>
<dbReference type="Proteomes" id="UP000305202">
    <property type="component" value="Unassembled WGS sequence"/>
</dbReference>
<evidence type="ECO:0000259" key="4">
    <source>
        <dbReference type="Pfam" id="PF25876"/>
    </source>
</evidence>
<comment type="subcellular location">
    <subcellularLocation>
        <location evidence="1">Cell envelope</location>
    </subcellularLocation>
</comment>
<dbReference type="NCBIfam" id="TIGR01730">
    <property type="entry name" value="RND_mfp"/>
    <property type="match status" value="1"/>
</dbReference>
<evidence type="ECO:0000256" key="2">
    <source>
        <dbReference type="ARBA" id="ARBA00009477"/>
    </source>
</evidence>